<protein>
    <submittedName>
        <fullName evidence="2">MotA/TolQ/ExbB proton channel family protein</fullName>
    </submittedName>
</protein>
<gene>
    <name evidence="2" type="ORF">KT99_09553</name>
</gene>
<feature type="non-terminal residue" evidence="2">
    <location>
        <position position="133"/>
    </location>
</feature>
<dbReference type="STRING" id="314608.KT99_09553"/>
<reference evidence="2 3" key="1">
    <citation type="submission" date="2007-10" db="EMBL/GenBank/DDBJ databases">
        <authorList>
            <person name="Yayanos A."/>
            <person name="Ferriera S."/>
            <person name="Johnson J."/>
            <person name="Kravitz S."/>
            <person name="Halpern A."/>
            <person name="Remington K."/>
            <person name="Beeson K."/>
            <person name="Tran B."/>
            <person name="Rogers Y.-H."/>
            <person name="Friedman R."/>
            <person name="Venter J.C."/>
        </authorList>
    </citation>
    <scope>NUCLEOTIDE SEQUENCE [LARGE SCALE GENOMIC DNA]</scope>
    <source>
        <strain evidence="2 3">KT99</strain>
    </source>
</reference>
<keyword evidence="3" id="KW-1185">Reference proteome</keyword>
<feature type="signal peptide" evidence="1">
    <location>
        <begin position="1"/>
        <end position="23"/>
    </location>
</feature>
<accession>A9DP23</accession>
<dbReference type="EMBL" id="ABIC01000089">
    <property type="protein sequence ID" value="EDP98654.1"/>
    <property type="molecule type" value="Genomic_DNA"/>
</dbReference>
<keyword evidence="1" id="KW-0732">Signal</keyword>
<evidence type="ECO:0000256" key="1">
    <source>
        <dbReference type="SAM" id="SignalP"/>
    </source>
</evidence>
<sequence length="133" mass="14927">MKKLITTAILAATLVLSSGIAGAADAPKTIDQLLKQVQTDRANASKTHKKREQEFRNERGDKAALLKREKNALATERQRGKDLNQAFLDNERKIGQLEEILKRLKVTWVRCSGLLKVMLVISPVNWLHLTSVL</sequence>
<dbReference type="Proteomes" id="UP000005839">
    <property type="component" value="Unassembled WGS sequence"/>
</dbReference>
<feature type="chain" id="PRO_5002736688" evidence="1">
    <location>
        <begin position="24"/>
        <end position="133"/>
    </location>
</feature>
<comment type="caution">
    <text evidence="2">The sequence shown here is derived from an EMBL/GenBank/DDBJ whole genome shotgun (WGS) entry which is preliminary data.</text>
</comment>
<name>A9DP23_9GAMM</name>
<dbReference type="AlphaFoldDB" id="A9DP23"/>
<evidence type="ECO:0000313" key="2">
    <source>
        <dbReference type="EMBL" id="EDP98654.1"/>
    </source>
</evidence>
<evidence type="ECO:0000313" key="3">
    <source>
        <dbReference type="Proteomes" id="UP000005839"/>
    </source>
</evidence>
<organism evidence="2 3">
    <name type="scientific">Shewanella benthica KT99</name>
    <dbReference type="NCBI Taxonomy" id="314608"/>
    <lineage>
        <taxon>Bacteria</taxon>
        <taxon>Pseudomonadati</taxon>
        <taxon>Pseudomonadota</taxon>
        <taxon>Gammaproteobacteria</taxon>
        <taxon>Alteromonadales</taxon>
        <taxon>Shewanellaceae</taxon>
        <taxon>Shewanella</taxon>
    </lineage>
</organism>
<proteinExistence type="predicted"/>